<reference evidence="3 4" key="1">
    <citation type="submission" date="2020-07" db="EMBL/GenBank/DDBJ databases">
        <title>Genomic Encyclopedia of Type Strains, Phase IV (KMG-IV): sequencing the most valuable type-strain genomes for metagenomic binning, comparative biology and taxonomic classification.</title>
        <authorList>
            <person name="Goeker M."/>
        </authorList>
    </citation>
    <scope>NUCLEOTIDE SEQUENCE [LARGE SCALE GENOMIC DNA]</scope>
    <source>
        <strain evidence="3 4">DSM 23697</strain>
    </source>
</reference>
<accession>A0A8E2D2P5</accession>
<keyword evidence="1" id="KW-0812">Transmembrane</keyword>
<evidence type="ECO:0000313" key="4">
    <source>
        <dbReference type="Proteomes" id="UP000574332"/>
    </source>
</evidence>
<name>A0A8E2D2P5_9PORP</name>
<dbReference type="EMBL" id="JACCCY010000001">
    <property type="protein sequence ID" value="NYI48156.1"/>
    <property type="molecule type" value="Genomic_DNA"/>
</dbReference>
<comment type="caution">
    <text evidence="3">The sequence shown here is derived from an EMBL/GenBank/DDBJ whole genome shotgun (WGS) entry which is preliminary data.</text>
</comment>
<gene>
    <name evidence="3" type="ORF">F5613_000201</name>
</gene>
<protein>
    <recommendedName>
        <fullName evidence="2">Arm DNA-binding domain-containing protein</fullName>
    </recommendedName>
</protein>
<sequence length="117" mass="13176">MKQEVKVSFYLKRNETKKDGKSPVMARLSIGKFSETIFSAKMTVPADLWASGRATGKSHTSNEINRQLDEIRASCSTTIYTIYKETGSAKWTFVASILPLILGFVVCFITTQIWNLF</sequence>
<feature type="domain" description="Arm DNA-binding" evidence="2">
    <location>
        <begin position="9"/>
        <end position="81"/>
    </location>
</feature>
<feature type="transmembrane region" description="Helical" evidence="1">
    <location>
        <begin position="91"/>
        <end position="114"/>
    </location>
</feature>
<evidence type="ECO:0000259" key="2">
    <source>
        <dbReference type="Pfam" id="PF17293"/>
    </source>
</evidence>
<evidence type="ECO:0000256" key="1">
    <source>
        <dbReference type="SAM" id="Phobius"/>
    </source>
</evidence>
<organism evidence="3 4">
    <name type="scientific">Macellibacteroides fermentans</name>
    <dbReference type="NCBI Taxonomy" id="879969"/>
    <lineage>
        <taxon>Bacteria</taxon>
        <taxon>Pseudomonadati</taxon>
        <taxon>Bacteroidota</taxon>
        <taxon>Bacteroidia</taxon>
        <taxon>Bacteroidales</taxon>
        <taxon>Porphyromonadaceae</taxon>
        <taxon>Macellibacteroides</taxon>
    </lineage>
</organism>
<dbReference type="Proteomes" id="UP000574332">
    <property type="component" value="Unassembled WGS sequence"/>
</dbReference>
<dbReference type="AlphaFoldDB" id="A0A8E2D2P5"/>
<keyword evidence="4" id="KW-1185">Reference proteome</keyword>
<keyword evidence="1" id="KW-1133">Transmembrane helix</keyword>
<dbReference type="RefSeq" id="WP_179398201.1">
    <property type="nucleotide sequence ID" value="NZ_JACCCY010000001.1"/>
</dbReference>
<dbReference type="Pfam" id="PF17293">
    <property type="entry name" value="Arm-DNA-bind_5"/>
    <property type="match status" value="1"/>
</dbReference>
<proteinExistence type="predicted"/>
<evidence type="ECO:0000313" key="3">
    <source>
        <dbReference type="EMBL" id="NYI48156.1"/>
    </source>
</evidence>
<dbReference type="InterPro" id="IPR035386">
    <property type="entry name" value="Arm-DNA-bind_5"/>
</dbReference>
<keyword evidence="1" id="KW-0472">Membrane</keyword>